<dbReference type="InterPro" id="IPR052348">
    <property type="entry name" value="Metallopeptidase_M50B"/>
</dbReference>
<dbReference type="OrthoDB" id="86131at2157"/>
<keyword evidence="3" id="KW-1185">Reference proteome</keyword>
<name>A0A0M9APH0_9EURY</name>
<keyword evidence="1" id="KW-0472">Membrane</keyword>
<evidence type="ECO:0000256" key="1">
    <source>
        <dbReference type="SAM" id="Phobius"/>
    </source>
</evidence>
<dbReference type="PATRIC" id="fig|1705389.3.peg.3790"/>
<gene>
    <name evidence="2" type="ORF">AMR74_11280</name>
</gene>
<proteinExistence type="predicted"/>
<dbReference type="AlphaFoldDB" id="A0A0M9APH0"/>
<dbReference type="Proteomes" id="UP000037747">
    <property type="component" value="Unassembled WGS sequence"/>
</dbReference>
<keyword evidence="1" id="KW-0812">Transmembrane</keyword>
<evidence type="ECO:0000313" key="3">
    <source>
        <dbReference type="Proteomes" id="UP000037747"/>
    </source>
</evidence>
<dbReference type="GO" id="GO:0006508">
    <property type="term" value="P:proteolysis"/>
    <property type="evidence" value="ECO:0007669"/>
    <property type="project" value="UniProtKB-KW"/>
</dbReference>
<feature type="transmembrane region" description="Helical" evidence="1">
    <location>
        <begin position="25"/>
        <end position="43"/>
    </location>
</feature>
<dbReference type="RefSeq" id="WP_053772158.1">
    <property type="nucleotide sequence ID" value="NZ_LIST01000004.1"/>
</dbReference>
<evidence type="ECO:0000313" key="2">
    <source>
        <dbReference type="EMBL" id="KOX96112.1"/>
    </source>
</evidence>
<feature type="transmembrane region" description="Helical" evidence="1">
    <location>
        <begin position="96"/>
        <end position="116"/>
    </location>
</feature>
<dbReference type="PANTHER" id="PTHR35864:SF1">
    <property type="entry name" value="ZINC METALLOPROTEASE YWHC-RELATED"/>
    <property type="match status" value="1"/>
</dbReference>
<dbReference type="PANTHER" id="PTHR35864">
    <property type="entry name" value="ZINC METALLOPROTEASE MJ0611-RELATED"/>
    <property type="match status" value="1"/>
</dbReference>
<dbReference type="EMBL" id="LIST01000004">
    <property type="protein sequence ID" value="KOX96112.1"/>
    <property type="molecule type" value="Genomic_DNA"/>
</dbReference>
<feature type="transmembrane region" description="Helical" evidence="1">
    <location>
        <begin position="128"/>
        <end position="151"/>
    </location>
</feature>
<feature type="transmembrane region" description="Helical" evidence="1">
    <location>
        <begin position="50"/>
        <end position="76"/>
    </location>
</feature>
<accession>A0A0M9APH0</accession>
<keyword evidence="2" id="KW-0378">Hydrolase</keyword>
<feature type="transmembrane region" description="Helical" evidence="1">
    <location>
        <begin position="163"/>
        <end position="185"/>
    </location>
</feature>
<feature type="transmembrane region" description="Helical" evidence="1">
    <location>
        <begin position="197"/>
        <end position="220"/>
    </location>
</feature>
<organism evidence="2 3">
    <name type="scientific">Halorubrum tropicale</name>
    <dbReference type="NCBI Taxonomy" id="1765655"/>
    <lineage>
        <taxon>Archaea</taxon>
        <taxon>Methanobacteriati</taxon>
        <taxon>Methanobacteriota</taxon>
        <taxon>Stenosarchaea group</taxon>
        <taxon>Halobacteria</taxon>
        <taxon>Halobacteriales</taxon>
        <taxon>Haloferacaceae</taxon>
        <taxon>Halorubrum</taxon>
    </lineage>
</organism>
<sequence>MSGGSAVSGRRIAGLYFSGTELRDLLVAWLALGVAFMLFFVGGSGGIGRILAAGVVPPLFVALSTAGVAFLLHEVAHKVVAVHYDQVAEFRADNSMLFLAVMSSLLGFIFAAPGAVHHRGRLTPREHGHIALAGPVVNLGLMAVFFPLFALGGIVGSEIVTVLGARGIAINAFLAAFNLVPYGPLDGKTVLSWSKPVWAAVFVPSALLAFGLVFVLGLGFGGPF</sequence>
<keyword evidence="1" id="KW-1133">Transmembrane helix</keyword>
<dbReference type="STRING" id="1765655.AMR74_11280"/>
<protein>
    <submittedName>
        <fullName evidence="2">Zn-dependent protease</fullName>
    </submittedName>
</protein>
<comment type="caution">
    <text evidence="2">The sequence shown here is derived from an EMBL/GenBank/DDBJ whole genome shotgun (WGS) entry which is preliminary data.</text>
</comment>
<dbReference type="GO" id="GO:0008233">
    <property type="term" value="F:peptidase activity"/>
    <property type="evidence" value="ECO:0007669"/>
    <property type="project" value="UniProtKB-KW"/>
</dbReference>
<reference evidence="2 3" key="1">
    <citation type="submission" date="2015-08" db="EMBL/GenBank/DDBJ databases">
        <title>Genomes of Isolates from Cabo Rojo, PR.</title>
        <authorList>
            <person name="Sanchez-Nieves R.L."/>
            <person name="Montalvo-Rodriguez R."/>
        </authorList>
    </citation>
    <scope>NUCLEOTIDE SEQUENCE [LARGE SCALE GENOMIC DNA]</scope>
    <source>
        <strain evidence="2 3">5</strain>
    </source>
</reference>
<keyword evidence="2" id="KW-0645">Protease</keyword>